<dbReference type="RefSeq" id="WP_283231073.1">
    <property type="nucleotide sequence ID" value="NZ_JASGBQ010000015.1"/>
</dbReference>
<keyword evidence="1" id="KW-1133">Transmembrane helix</keyword>
<evidence type="ECO:0000313" key="2">
    <source>
        <dbReference type="EMBL" id="MDI9242628.1"/>
    </source>
</evidence>
<protein>
    <submittedName>
        <fullName evidence="2">Uncharacterized protein</fullName>
    </submittedName>
</protein>
<evidence type="ECO:0000256" key="1">
    <source>
        <dbReference type="SAM" id="Phobius"/>
    </source>
</evidence>
<feature type="transmembrane region" description="Helical" evidence="1">
    <location>
        <begin position="29"/>
        <end position="50"/>
    </location>
</feature>
<dbReference type="EMBL" id="JASGBQ010000015">
    <property type="protein sequence ID" value="MDI9242628.1"/>
    <property type="molecule type" value="Genomic_DNA"/>
</dbReference>
<name>A0AAP4BCR1_9FIRM</name>
<accession>A0AAP4BCR1</accession>
<reference evidence="2 3" key="1">
    <citation type="submission" date="2023-05" db="EMBL/GenBank/DDBJ databases">
        <title>[ruminococcus] sp. nov., isolated from a pig farm feces dump.</title>
        <authorList>
            <person name="Chang Y.-H."/>
        </authorList>
    </citation>
    <scope>NUCLEOTIDE SEQUENCE [LARGE SCALE GENOMIC DNA]</scope>
    <source>
        <strain evidence="2 3">YH-rum2234</strain>
    </source>
</reference>
<organism evidence="2 3">
    <name type="scientific">Fusibacillus kribbianus</name>
    <dbReference type="NCBI Taxonomy" id="3044208"/>
    <lineage>
        <taxon>Bacteria</taxon>
        <taxon>Bacillati</taxon>
        <taxon>Bacillota</taxon>
        <taxon>Clostridia</taxon>
        <taxon>Lachnospirales</taxon>
        <taxon>Lachnospiraceae</taxon>
        <taxon>Fusibacillus</taxon>
    </lineage>
</organism>
<dbReference type="Proteomes" id="UP001300383">
    <property type="component" value="Unassembled WGS sequence"/>
</dbReference>
<sequence length="59" mass="6503">MSDLSQVGAFILNVFVTLWDLLINKAGWLGIALIGFVVIRIVIFAVSFLLSHRGIDNKS</sequence>
<comment type="caution">
    <text evidence="2">The sequence shown here is derived from an EMBL/GenBank/DDBJ whole genome shotgun (WGS) entry which is preliminary data.</text>
</comment>
<gene>
    <name evidence="2" type="ORF">QJ036_09115</name>
</gene>
<proteinExistence type="predicted"/>
<feature type="transmembrane region" description="Helical" evidence="1">
    <location>
        <begin position="7"/>
        <end position="23"/>
    </location>
</feature>
<evidence type="ECO:0000313" key="3">
    <source>
        <dbReference type="Proteomes" id="UP001300383"/>
    </source>
</evidence>
<keyword evidence="1" id="KW-0812">Transmembrane</keyword>
<keyword evidence="3" id="KW-1185">Reference proteome</keyword>
<dbReference type="AlphaFoldDB" id="A0AAP4BCR1"/>
<keyword evidence="1" id="KW-0472">Membrane</keyword>